<protein>
    <submittedName>
        <fullName evidence="2">Uncharacterized protein</fullName>
    </submittedName>
</protein>
<sequence>MPRGRAQRILPPSIRTHATVSISTAITPPRSPHLRRLPHPRPGGTLPSGAAGVHKRDAGARGRTGAPGGLWGPGETERPPGAPRGRPSRQGRLPWPTRSTR</sequence>
<name>A0AB33KDR8_9ACTN</name>
<accession>A0AB33KDR8</accession>
<evidence type="ECO:0000313" key="2">
    <source>
        <dbReference type="EMBL" id="BFP52475.1"/>
    </source>
</evidence>
<reference evidence="2" key="1">
    <citation type="submission" date="2024-07" db="EMBL/GenBank/DDBJ databases">
        <title>Complete genome sequences of cellulolytic bacteria, Kitasatospora sp. CMC57 and Streptomyces sp. CMC78, isolated from Japanese agricultural soil.</title>
        <authorList>
            <person name="Hashimoto T."/>
            <person name="Ito M."/>
            <person name="Iwamoto M."/>
            <person name="Fukahori D."/>
            <person name="Shoda T."/>
            <person name="Sakoda M."/>
            <person name="Morohoshi T."/>
            <person name="Mitsuboshi M."/>
            <person name="Nishizawa T."/>
        </authorList>
    </citation>
    <scope>NUCLEOTIDE SEQUENCE</scope>
    <source>
        <strain evidence="2">CMC78</strain>
    </source>
</reference>
<dbReference type="EMBL" id="AP035884">
    <property type="protein sequence ID" value="BFP52475.1"/>
    <property type="molecule type" value="Genomic_DNA"/>
</dbReference>
<proteinExistence type="predicted"/>
<feature type="compositionally biased region" description="Low complexity" evidence="1">
    <location>
        <begin position="83"/>
        <end position="92"/>
    </location>
</feature>
<organism evidence="2">
    <name type="scientific">Streptomyces sp. CMC78</name>
    <dbReference type="NCBI Taxonomy" id="3231512"/>
    <lineage>
        <taxon>Bacteria</taxon>
        <taxon>Bacillati</taxon>
        <taxon>Actinomycetota</taxon>
        <taxon>Actinomycetes</taxon>
        <taxon>Kitasatosporales</taxon>
        <taxon>Streptomycetaceae</taxon>
        <taxon>Streptomyces</taxon>
    </lineage>
</organism>
<feature type="region of interest" description="Disordered" evidence="1">
    <location>
        <begin position="1"/>
        <end position="101"/>
    </location>
</feature>
<feature type="compositionally biased region" description="Polar residues" evidence="1">
    <location>
        <begin position="16"/>
        <end position="26"/>
    </location>
</feature>
<dbReference type="AlphaFoldDB" id="A0AB33KDR8"/>
<gene>
    <name evidence="2" type="ORF">SCMC78_22820</name>
</gene>
<evidence type="ECO:0000256" key="1">
    <source>
        <dbReference type="SAM" id="MobiDB-lite"/>
    </source>
</evidence>
<dbReference type="KEGG" id="stcm:SCMC78_22820"/>